<feature type="region of interest" description="Disordered" evidence="9">
    <location>
        <begin position="280"/>
        <end position="312"/>
    </location>
</feature>
<dbReference type="InterPro" id="IPR019519">
    <property type="entry name" value="Elp5"/>
</dbReference>
<dbReference type="Proteomes" id="UP000005238">
    <property type="component" value="Unassembled WGS sequence"/>
</dbReference>
<dbReference type="AlphaFoldDB" id="H3H121"/>
<dbReference type="UniPathway" id="UPA00988"/>
<dbReference type="EMBL" id="DS566096">
    <property type="status" value="NOT_ANNOTATED_CDS"/>
    <property type="molecule type" value="Genomic_DNA"/>
</dbReference>
<evidence type="ECO:0000256" key="4">
    <source>
        <dbReference type="ARBA" id="ARBA00009567"/>
    </source>
</evidence>
<keyword evidence="11" id="KW-1185">Reference proteome</keyword>
<feature type="compositionally biased region" description="Acidic residues" evidence="9">
    <location>
        <begin position="372"/>
        <end position="390"/>
    </location>
</feature>
<dbReference type="GO" id="GO:0033588">
    <property type="term" value="C:elongator holoenzyme complex"/>
    <property type="evidence" value="ECO:0000318"/>
    <property type="project" value="GO_Central"/>
</dbReference>
<feature type="compositionally biased region" description="Basic and acidic residues" evidence="9">
    <location>
        <begin position="284"/>
        <end position="294"/>
    </location>
</feature>
<dbReference type="eggNOG" id="ENOG502S31V">
    <property type="taxonomic scope" value="Eukaryota"/>
</dbReference>
<comment type="pathway">
    <text evidence="3">tRNA modification; 5-methoxycarbonylmethyl-2-thiouridine-tRNA biosynthesis.</text>
</comment>
<dbReference type="PANTHER" id="PTHR15641">
    <property type="entry name" value="ELONGATOR COMPLEX PROTEIN 5"/>
    <property type="match status" value="1"/>
</dbReference>
<dbReference type="OrthoDB" id="166907at2759"/>
<keyword evidence="7" id="KW-0819">tRNA processing</keyword>
<evidence type="ECO:0000256" key="7">
    <source>
        <dbReference type="ARBA" id="ARBA00022694"/>
    </source>
</evidence>
<dbReference type="GeneID" id="94226482"/>
<sequence>MEEFLLHHCVTSDVAKSAADDKTRASPSIWQTSGRAECVLVQENCQAHGASRVILSAMLKLTLQSSKTSNVLFITLDSPLTAQCVEVSTKFTHVDYFADAANFQSPTSASHLIGKILQDIESVEAKVDLKEATSARPMVVVLDSLNALLQQTSLQQVLLFLRQLRTHAVIGSVIARLNAGAESLEVAQALAAQASALVLVETRPSLRSYPLLSKERRREIPQGMHGFVLLIRQKKNGRSSESMEFFQVLGDTMRFVAAADVDSHADLALASASNVSTAAASTKSEFKRMPKPDVKPSLTTRPALHEGSSRVPLPVSQEDVSFNLSISAAEQRAKSQVQLPYMHQGAGKLSTSEIGGKSSNADPVPGNNLFFIDEDDPDWDDDDLDDDLDI</sequence>
<dbReference type="VEuPathDB" id="FungiDB:KRP23_5580"/>
<proteinExistence type="inferred from homology"/>
<dbReference type="GO" id="GO:0002098">
    <property type="term" value="P:tRNA wobble uridine modification"/>
    <property type="evidence" value="ECO:0007669"/>
    <property type="project" value="InterPro"/>
</dbReference>
<evidence type="ECO:0000256" key="3">
    <source>
        <dbReference type="ARBA" id="ARBA00005043"/>
    </source>
</evidence>
<evidence type="ECO:0000256" key="8">
    <source>
        <dbReference type="ARBA" id="ARBA00023242"/>
    </source>
</evidence>
<dbReference type="EnsemblProtists" id="Phyra83904">
    <property type="protein sequence ID" value="Phyra83904"/>
    <property type="gene ID" value="Phyra83904"/>
</dbReference>
<protein>
    <recommendedName>
        <fullName evidence="5">Elongator complex protein 5</fullName>
    </recommendedName>
</protein>
<dbReference type="Pfam" id="PF10483">
    <property type="entry name" value="Elong_Iki1"/>
    <property type="match status" value="1"/>
</dbReference>
<dbReference type="GO" id="GO:0005634">
    <property type="term" value="C:nucleus"/>
    <property type="evidence" value="ECO:0000318"/>
    <property type="project" value="GO_Central"/>
</dbReference>
<dbReference type="OMA" id="KFTHVDY"/>
<dbReference type="VEuPathDB" id="FungiDB:KRP22_3692"/>
<dbReference type="HOGENOM" id="CLU_059668_0_0_1"/>
<evidence type="ECO:0000313" key="11">
    <source>
        <dbReference type="Proteomes" id="UP000005238"/>
    </source>
</evidence>
<accession>H3H121</accession>
<reference evidence="11" key="1">
    <citation type="journal article" date="2006" name="Science">
        <title>Phytophthora genome sequences uncover evolutionary origins and mechanisms of pathogenesis.</title>
        <authorList>
            <person name="Tyler B.M."/>
            <person name="Tripathy S."/>
            <person name="Zhang X."/>
            <person name="Dehal P."/>
            <person name="Jiang R.H."/>
            <person name="Aerts A."/>
            <person name="Arredondo F.D."/>
            <person name="Baxter L."/>
            <person name="Bensasson D."/>
            <person name="Beynon J.L."/>
            <person name="Chapman J."/>
            <person name="Damasceno C.M."/>
            <person name="Dorrance A.E."/>
            <person name="Dou D."/>
            <person name="Dickerman A.W."/>
            <person name="Dubchak I.L."/>
            <person name="Garbelotto M."/>
            <person name="Gijzen M."/>
            <person name="Gordon S.G."/>
            <person name="Govers F."/>
            <person name="Grunwald N.J."/>
            <person name="Huang W."/>
            <person name="Ivors K.L."/>
            <person name="Jones R.W."/>
            <person name="Kamoun S."/>
            <person name="Krampis K."/>
            <person name="Lamour K.H."/>
            <person name="Lee M.K."/>
            <person name="McDonald W.H."/>
            <person name="Medina M."/>
            <person name="Meijer H.J."/>
            <person name="Nordberg E.K."/>
            <person name="Maclean D.J."/>
            <person name="Ospina-Giraldo M.D."/>
            <person name="Morris P.F."/>
            <person name="Phuntumart V."/>
            <person name="Putnam N.H."/>
            <person name="Rash S."/>
            <person name="Rose J.K."/>
            <person name="Sakihama Y."/>
            <person name="Salamov A.A."/>
            <person name="Savidor A."/>
            <person name="Scheuring C.F."/>
            <person name="Smith B.M."/>
            <person name="Sobral B.W."/>
            <person name="Terry A."/>
            <person name="Torto-Alalibo T.A."/>
            <person name="Win J."/>
            <person name="Xu Z."/>
            <person name="Zhang H."/>
            <person name="Grigoriev I.V."/>
            <person name="Rokhsar D.S."/>
            <person name="Boore J.L."/>
        </authorList>
    </citation>
    <scope>NUCLEOTIDE SEQUENCE [LARGE SCALE GENOMIC DNA]</scope>
    <source>
        <strain evidence="11">Pr102</strain>
    </source>
</reference>
<evidence type="ECO:0000256" key="2">
    <source>
        <dbReference type="ARBA" id="ARBA00004496"/>
    </source>
</evidence>
<evidence type="ECO:0000313" key="10">
    <source>
        <dbReference type="EnsemblProtists" id="Phyra83904"/>
    </source>
</evidence>
<name>H3H121_PHYRM</name>
<feature type="region of interest" description="Disordered" evidence="9">
    <location>
        <begin position="347"/>
        <end position="390"/>
    </location>
</feature>
<comment type="subcellular location">
    <subcellularLocation>
        <location evidence="2">Cytoplasm</location>
    </subcellularLocation>
    <subcellularLocation>
        <location evidence="1">Nucleus</location>
    </subcellularLocation>
</comment>
<comment type="similarity">
    <text evidence="4">Belongs to the ELP5 family.</text>
</comment>
<dbReference type="GO" id="GO:0006400">
    <property type="term" value="P:tRNA modification"/>
    <property type="evidence" value="ECO:0000318"/>
    <property type="project" value="GO_Central"/>
</dbReference>
<organism evidence="10 11">
    <name type="scientific">Phytophthora ramorum</name>
    <name type="common">Sudden oak death agent</name>
    <dbReference type="NCBI Taxonomy" id="164328"/>
    <lineage>
        <taxon>Eukaryota</taxon>
        <taxon>Sar</taxon>
        <taxon>Stramenopiles</taxon>
        <taxon>Oomycota</taxon>
        <taxon>Peronosporomycetes</taxon>
        <taxon>Peronosporales</taxon>
        <taxon>Peronosporaceae</taxon>
        <taxon>Phytophthora</taxon>
    </lineage>
</organism>
<feature type="compositionally biased region" description="Polar residues" evidence="9">
    <location>
        <begin position="349"/>
        <end position="361"/>
    </location>
</feature>
<dbReference type="STRING" id="164328.H3H121"/>
<evidence type="ECO:0000256" key="5">
    <source>
        <dbReference type="ARBA" id="ARBA00020264"/>
    </source>
</evidence>
<evidence type="ECO:0000256" key="9">
    <source>
        <dbReference type="SAM" id="MobiDB-lite"/>
    </source>
</evidence>
<dbReference type="PANTHER" id="PTHR15641:SF1">
    <property type="entry name" value="ELONGATOR COMPLEX PROTEIN 5"/>
    <property type="match status" value="1"/>
</dbReference>
<reference evidence="10" key="2">
    <citation type="submission" date="2015-06" db="UniProtKB">
        <authorList>
            <consortium name="EnsemblProtists"/>
        </authorList>
    </citation>
    <scope>IDENTIFICATION</scope>
    <source>
        <strain evidence="10">Pr102</strain>
    </source>
</reference>
<dbReference type="InParanoid" id="H3H121"/>
<evidence type="ECO:0000256" key="1">
    <source>
        <dbReference type="ARBA" id="ARBA00004123"/>
    </source>
</evidence>
<dbReference type="GO" id="GO:0005829">
    <property type="term" value="C:cytosol"/>
    <property type="evidence" value="ECO:0000318"/>
    <property type="project" value="GO_Central"/>
</dbReference>
<evidence type="ECO:0000256" key="6">
    <source>
        <dbReference type="ARBA" id="ARBA00022490"/>
    </source>
</evidence>
<keyword evidence="8" id="KW-0539">Nucleus</keyword>
<keyword evidence="6" id="KW-0963">Cytoplasm</keyword>
<dbReference type="RefSeq" id="XP_067747192.1">
    <property type="nucleotide sequence ID" value="XM_067890664.1"/>
</dbReference>